<evidence type="ECO:0000313" key="8">
    <source>
        <dbReference type="Proteomes" id="UP001159641"/>
    </source>
</evidence>
<organism evidence="7 8">
    <name type="scientific">Eschrichtius robustus</name>
    <name type="common">California gray whale</name>
    <name type="synonym">Eschrichtius gibbosus</name>
    <dbReference type="NCBI Taxonomy" id="9764"/>
    <lineage>
        <taxon>Eukaryota</taxon>
        <taxon>Metazoa</taxon>
        <taxon>Chordata</taxon>
        <taxon>Craniata</taxon>
        <taxon>Vertebrata</taxon>
        <taxon>Euteleostomi</taxon>
        <taxon>Mammalia</taxon>
        <taxon>Eutheria</taxon>
        <taxon>Laurasiatheria</taxon>
        <taxon>Artiodactyla</taxon>
        <taxon>Whippomorpha</taxon>
        <taxon>Cetacea</taxon>
        <taxon>Mysticeti</taxon>
        <taxon>Eschrichtiidae</taxon>
        <taxon>Eschrichtius</taxon>
    </lineage>
</organism>
<evidence type="ECO:0000256" key="1">
    <source>
        <dbReference type="ARBA" id="ARBA00022723"/>
    </source>
</evidence>
<dbReference type="GO" id="GO:0008270">
    <property type="term" value="F:zinc ion binding"/>
    <property type="evidence" value="ECO:0007669"/>
    <property type="project" value="UniProtKB-KW"/>
</dbReference>
<keyword evidence="4 5" id="KW-0862">Zinc</keyword>
<evidence type="ECO:0000256" key="4">
    <source>
        <dbReference type="ARBA" id="ARBA00022833"/>
    </source>
</evidence>
<keyword evidence="8" id="KW-1185">Reference proteome</keyword>
<evidence type="ECO:0000313" key="7">
    <source>
        <dbReference type="EMBL" id="KAJ8793913.1"/>
    </source>
</evidence>
<dbReference type="PRINTS" id="PR01848">
    <property type="entry name" value="U2AUXFACTOR"/>
</dbReference>
<evidence type="ECO:0000259" key="6">
    <source>
        <dbReference type="PROSITE" id="PS50103"/>
    </source>
</evidence>
<dbReference type="GO" id="GO:0000398">
    <property type="term" value="P:mRNA splicing, via spliceosome"/>
    <property type="evidence" value="ECO:0007669"/>
    <property type="project" value="InterPro"/>
</dbReference>
<dbReference type="PROSITE" id="PS50103">
    <property type="entry name" value="ZF_C3H1"/>
    <property type="match status" value="1"/>
</dbReference>
<dbReference type="Pfam" id="PF00642">
    <property type="entry name" value="zf-CCCH"/>
    <property type="match status" value="1"/>
</dbReference>
<proteinExistence type="predicted"/>
<name>A0AB34HNU4_ESCRO</name>
<feature type="zinc finger region" description="C3H1-type" evidence="5">
    <location>
        <begin position="46"/>
        <end position="74"/>
    </location>
</feature>
<keyword evidence="3 5" id="KW-0863">Zinc-finger</keyword>
<dbReference type="AlphaFoldDB" id="A0AB34HNU4"/>
<keyword evidence="1 5" id="KW-0479">Metal-binding</keyword>
<evidence type="ECO:0000256" key="2">
    <source>
        <dbReference type="ARBA" id="ARBA00022737"/>
    </source>
</evidence>
<dbReference type="EMBL" id="JAIQCJ010000913">
    <property type="protein sequence ID" value="KAJ8793913.1"/>
    <property type="molecule type" value="Genomic_DNA"/>
</dbReference>
<reference evidence="7 8" key="1">
    <citation type="submission" date="2022-11" db="EMBL/GenBank/DDBJ databases">
        <title>Whole genome sequence of Eschrichtius robustus ER-17-0199.</title>
        <authorList>
            <person name="Bruniche-Olsen A."/>
            <person name="Black A.N."/>
            <person name="Fields C.J."/>
            <person name="Walden K."/>
            <person name="Dewoody J.A."/>
        </authorList>
    </citation>
    <scope>NUCLEOTIDE SEQUENCE [LARGE SCALE GENOMIC DNA]</scope>
    <source>
        <strain evidence="7">ER-17-0199</strain>
        <tissue evidence="7">Blubber</tissue>
    </source>
</reference>
<dbReference type="GO" id="GO:0003723">
    <property type="term" value="F:RNA binding"/>
    <property type="evidence" value="ECO:0007669"/>
    <property type="project" value="InterPro"/>
</dbReference>
<dbReference type="InterPro" id="IPR000571">
    <property type="entry name" value="Znf_CCCH"/>
</dbReference>
<evidence type="ECO:0000256" key="5">
    <source>
        <dbReference type="PROSITE-ProRule" id="PRU00723"/>
    </source>
</evidence>
<protein>
    <recommendedName>
        <fullName evidence="6">C3H1-type domain-containing protein</fullName>
    </recommendedName>
</protein>
<feature type="domain" description="C3H1-type" evidence="6">
    <location>
        <begin position="46"/>
        <end position="74"/>
    </location>
</feature>
<keyword evidence="2" id="KW-0677">Repeat</keyword>
<dbReference type="InterPro" id="IPR009145">
    <property type="entry name" value="U2AF_small"/>
</dbReference>
<dbReference type="Proteomes" id="UP001159641">
    <property type="component" value="Unassembled WGS sequence"/>
</dbReference>
<sequence>MEGMLELSDQEFKTTIINMKVSCAGSSIGSGRWEMADYLISISGTKKDKVNCSFYFKIGVCPHGDRSAQSHNKPTRPLLA</sequence>
<dbReference type="PANTHER" id="PTHR12620">
    <property type="entry name" value="U2 SNRNP AUXILIARY FACTOR, SMALL SUBUNIT"/>
    <property type="match status" value="1"/>
</dbReference>
<gene>
    <name evidence="7" type="ORF">J1605_000112</name>
</gene>
<evidence type="ECO:0000256" key="3">
    <source>
        <dbReference type="ARBA" id="ARBA00022771"/>
    </source>
</evidence>
<accession>A0AB34HNU4</accession>
<dbReference type="GO" id="GO:0089701">
    <property type="term" value="C:U2AF complex"/>
    <property type="evidence" value="ECO:0007669"/>
    <property type="project" value="InterPro"/>
</dbReference>
<comment type="caution">
    <text evidence="7">The sequence shown here is derived from an EMBL/GenBank/DDBJ whole genome shotgun (WGS) entry which is preliminary data.</text>
</comment>